<dbReference type="EMBL" id="ANMU01000039">
    <property type="protein sequence ID" value="EMJ83602.1"/>
    <property type="molecule type" value="Genomic_DNA"/>
</dbReference>
<protein>
    <submittedName>
        <fullName evidence="1">Uncharacterized protein</fullName>
    </submittedName>
</protein>
<accession>M6BV34</accession>
<dbReference type="PATRIC" id="fig|1218567.3.peg.957"/>
<sequence length="75" mass="9043">MRALITKQENQQKELRAFSFSRLFSELTNFASLVLDRVQKRGEILHHEFRMQFAETKKRTTLAKRTAFRRKALWT</sequence>
<dbReference type="Proteomes" id="UP000011873">
    <property type="component" value="Unassembled WGS sequence"/>
</dbReference>
<comment type="caution">
    <text evidence="1">The sequence shown here is derived from an EMBL/GenBank/DDBJ whole genome shotgun (WGS) entry which is preliminary data.</text>
</comment>
<dbReference type="AlphaFoldDB" id="M6BV34"/>
<evidence type="ECO:0000313" key="2">
    <source>
        <dbReference type="Proteomes" id="UP000011873"/>
    </source>
</evidence>
<organism evidence="1 2">
    <name type="scientific">Leptospira borgpetersenii serovar Hardjo-bovis str. Sponselee</name>
    <dbReference type="NCBI Taxonomy" id="1303729"/>
    <lineage>
        <taxon>Bacteria</taxon>
        <taxon>Pseudomonadati</taxon>
        <taxon>Spirochaetota</taxon>
        <taxon>Spirochaetia</taxon>
        <taxon>Leptospirales</taxon>
        <taxon>Leptospiraceae</taxon>
        <taxon>Leptospira</taxon>
    </lineage>
</organism>
<gene>
    <name evidence="1" type="ORF">LEP1GSC016_0208</name>
</gene>
<proteinExistence type="predicted"/>
<name>M6BV34_LEPBO</name>
<evidence type="ECO:0000313" key="1">
    <source>
        <dbReference type="EMBL" id="EMJ83602.1"/>
    </source>
</evidence>
<reference evidence="1 2" key="1">
    <citation type="submission" date="2013-01" db="EMBL/GenBank/DDBJ databases">
        <authorList>
            <person name="Harkins D.M."/>
            <person name="Durkin A.S."/>
            <person name="Brinkac L.M."/>
            <person name="Haft D.H."/>
            <person name="Selengut J.D."/>
            <person name="Sanka R."/>
            <person name="DePew J."/>
            <person name="Purushe J."/>
            <person name="Galloway R.L."/>
            <person name="Vinetz J.M."/>
            <person name="Sutton G.G."/>
            <person name="Nierman W.C."/>
            <person name="Fouts D.E."/>
        </authorList>
    </citation>
    <scope>NUCLEOTIDE SEQUENCE [LARGE SCALE GENOMIC DNA]</scope>
    <source>
        <strain evidence="1 2">Sponselee CDC</strain>
    </source>
</reference>